<dbReference type="Pfam" id="PF01462">
    <property type="entry name" value="LRRNT"/>
    <property type="match status" value="1"/>
</dbReference>
<dbReference type="PRINTS" id="PR00019">
    <property type="entry name" value="LEURICHRPT"/>
</dbReference>
<dbReference type="PANTHER" id="PTHR45712:SF20">
    <property type="entry name" value="PODOCAN"/>
    <property type="match status" value="1"/>
</dbReference>
<dbReference type="InterPro" id="IPR003591">
    <property type="entry name" value="Leu-rich_rpt_typical-subtyp"/>
</dbReference>
<evidence type="ECO:0000259" key="6">
    <source>
        <dbReference type="SMART" id="SM00013"/>
    </source>
</evidence>
<dbReference type="PROSITE" id="PS51450">
    <property type="entry name" value="LRR"/>
    <property type="match status" value="5"/>
</dbReference>
<evidence type="ECO:0000256" key="4">
    <source>
        <dbReference type="ARBA" id="ARBA00023180"/>
    </source>
</evidence>
<dbReference type="Proteomes" id="UP001066276">
    <property type="component" value="Chromosome 4_2"/>
</dbReference>
<dbReference type="SMART" id="SM00369">
    <property type="entry name" value="LRR_TYP"/>
    <property type="match status" value="15"/>
</dbReference>
<evidence type="ECO:0000313" key="7">
    <source>
        <dbReference type="EMBL" id="KAJ1160912.1"/>
    </source>
</evidence>
<feature type="chain" id="PRO_5043473814" description="LRRNT domain-containing protein" evidence="5">
    <location>
        <begin position="23"/>
        <end position="581"/>
    </location>
</feature>
<keyword evidence="4" id="KW-0325">Glycoprotein</keyword>
<dbReference type="Pfam" id="PF13855">
    <property type="entry name" value="LRR_8"/>
    <property type="match status" value="4"/>
</dbReference>
<dbReference type="InterPro" id="IPR000372">
    <property type="entry name" value="LRRNT"/>
</dbReference>
<evidence type="ECO:0000256" key="3">
    <source>
        <dbReference type="ARBA" id="ARBA00022737"/>
    </source>
</evidence>
<feature type="domain" description="LRRNT" evidence="6">
    <location>
        <begin position="47"/>
        <end position="80"/>
    </location>
</feature>
<feature type="signal peptide" evidence="5">
    <location>
        <begin position="1"/>
        <end position="22"/>
    </location>
</feature>
<dbReference type="Gene3D" id="3.80.10.10">
    <property type="entry name" value="Ribonuclease Inhibitor"/>
    <property type="match status" value="7"/>
</dbReference>
<sequence>MQVTCTSLLIFLLEIPSFLLLGSHHDEEPHWFPHPGTSITSRNHITRCPANCTCALPESVDCSGVNLLTFPRNISNSVQHLFLQNNQLEEIPYEELSRLSSLKTLNLHNNHLLSEGLPNEEFQLLENLQYIYLGNNKLTVAPRFLPTTLRIADLAANMLTKIYPLTLGEKPFLRSVYLHNNQLSDKGLPSNAFNGSEYINTLILSNNHLSQVPVNMPPSLIRLHLQNNRISRIPKGALSSQLELRELHLQNNNLSSHGLDPATFSKLKGLEYLDLSSNQLTEIPSGLPPNLVILHLGKNLITSIPETVVSGIRNLEYLLLQNNRLSAGRVHVDAFLNMRNLHTLHLYNNQLDHVPPSLPKRARSLMILHNRISEIRLNDFAATYHILELNLSYNSLYSARIHRLAFRKLRKLENLDMSGNFLTFIPSGLPLSLEVLTLQKNQINSLSPETLANLTQMRELNLAHNRLQVGAITPGTWQQLQRLKTLDLGSNELSYVPPDLPESLECLYLQNNRISSVSPEAFHSTPNLRVLFLRSNRLTVASTPQASFLDLKYLEVVDTTARPSLTPSFISRFIRGNRQSP</sequence>
<keyword evidence="3" id="KW-0677">Repeat</keyword>
<dbReference type="InterPro" id="IPR050333">
    <property type="entry name" value="SLRP"/>
</dbReference>
<dbReference type="SMART" id="SM00364">
    <property type="entry name" value="LRR_BAC"/>
    <property type="match status" value="9"/>
</dbReference>
<dbReference type="PANTHER" id="PTHR45712">
    <property type="entry name" value="AGAP008170-PA"/>
    <property type="match status" value="1"/>
</dbReference>
<proteinExistence type="predicted"/>
<dbReference type="GO" id="GO:0005615">
    <property type="term" value="C:extracellular space"/>
    <property type="evidence" value="ECO:0007669"/>
    <property type="project" value="TreeGrafter"/>
</dbReference>
<protein>
    <recommendedName>
        <fullName evidence="6">LRRNT domain-containing protein</fullName>
    </recommendedName>
</protein>
<keyword evidence="8" id="KW-1185">Reference proteome</keyword>
<dbReference type="InterPro" id="IPR032675">
    <property type="entry name" value="LRR_dom_sf"/>
</dbReference>
<evidence type="ECO:0000313" key="8">
    <source>
        <dbReference type="Proteomes" id="UP001066276"/>
    </source>
</evidence>
<evidence type="ECO:0000256" key="1">
    <source>
        <dbReference type="ARBA" id="ARBA00022614"/>
    </source>
</evidence>
<dbReference type="SMART" id="SM00013">
    <property type="entry name" value="LRRNT"/>
    <property type="match status" value="1"/>
</dbReference>
<dbReference type="Pfam" id="PF00560">
    <property type="entry name" value="LRR_1"/>
    <property type="match status" value="2"/>
</dbReference>
<evidence type="ECO:0000256" key="2">
    <source>
        <dbReference type="ARBA" id="ARBA00022729"/>
    </source>
</evidence>
<keyword evidence="1" id="KW-0433">Leucine-rich repeat</keyword>
<dbReference type="AlphaFoldDB" id="A0AAV7SAC9"/>
<organism evidence="7 8">
    <name type="scientific">Pleurodeles waltl</name>
    <name type="common">Iberian ribbed newt</name>
    <dbReference type="NCBI Taxonomy" id="8319"/>
    <lineage>
        <taxon>Eukaryota</taxon>
        <taxon>Metazoa</taxon>
        <taxon>Chordata</taxon>
        <taxon>Craniata</taxon>
        <taxon>Vertebrata</taxon>
        <taxon>Euteleostomi</taxon>
        <taxon>Amphibia</taxon>
        <taxon>Batrachia</taxon>
        <taxon>Caudata</taxon>
        <taxon>Salamandroidea</taxon>
        <taxon>Salamandridae</taxon>
        <taxon>Pleurodelinae</taxon>
        <taxon>Pleurodeles</taxon>
    </lineage>
</organism>
<dbReference type="SUPFAM" id="SSF52058">
    <property type="entry name" value="L domain-like"/>
    <property type="match status" value="2"/>
</dbReference>
<accession>A0AAV7SAC9</accession>
<evidence type="ECO:0000256" key="5">
    <source>
        <dbReference type="SAM" id="SignalP"/>
    </source>
</evidence>
<reference evidence="7" key="1">
    <citation type="journal article" date="2022" name="bioRxiv">
        <title>Sequencing and chromosome-scale assembly of the giantPleurodeles waltlgenome.</title>
        <authorList>
            <person name="Brown T."/>
            <person name="Elewa A."/>
            <person name="Iarovenko S."/>
            <person name="Subramanian E."/>
            <person name="Araus A.J."/>
            <person name="Petzold A."/>
            <person name="Susuki M."/>
            <person name="Suzuki K.-i.T."/>
            <person name="Hayashi T."/>
            <person name="Toyoda A."/>
            <person name="Oliveira C."/>
            <person name="Osipova E."/>
            <person name="Leigh N.D."/>
            <person name="Simon A."/>
            <person name="Yun M.H."/>
        </authorList>
    </citation>
    <scope>NUCLEOTIDE SEQUENCE</scope>
    <source>
        <strain evidence="7">20211129_DDA</strain>
        <tissue evidence="7">Liver</tissue>
    </source>
</reference>
<gene>
    <name evidence="7" type="ORF">NDU88_001402</name>
</gene>
<comment type="caution">
    <text evidence="7">The sequence shown here is derived from an EMBL/GenBank/DDBJ whole genome shotgun (WGS) entry which is preliminary data.</text>
</comment>
<name>A0AAV7SAC9_PLEWA</name>
<keyword evidence="2 5" id="KW-0732">Signal</keyword>
<dbReference type="SMART" id="SM00365">
    <property type="entry name" value="LRR_SD22"/>
    <property type="match status" value="5"/>
</dbReference>
<dbReference type="InterPro" id="IPR001611">
    <property type="entry name" value="Leu-rich_rpt"/>
</dbReference>
<dbReference type="EMBL" id="JANPWB010000008">
    <property type="protein sequence ID" value="KAJ1160912.1"/>
    <property type="molecule type" value="Genomic_DNA"/>
</dbReference>